<organism evidence="2 3">
    <name type="scientific">Cyanidioschyzon merolae (strain NIES-3377 / 10D)</name>
    <name type="common">Unicellular red alga</name>
    <dbReference type="NCBI Taxonomy" id="280699"/>
    <lineage>
        <taxon>Eukaryota</taxon>
        <taxon>Rhodophyta</taxon>
        <taxon>Bangiophyceae</taxon>
        <taxon>Cyanidiales</taxon>
        <taxon>Cyanidiaceae</taxon>
        <taxon>Cyanidioschyzon</taxon>
    </lineage>
</organism>
<keyword evidence="3" id="KW-1185">Reference proteome</keyword>
<gene>
    <name evidence="2" type="ORF">CYME_CMT615C</name>
</gene>
<sequence length="390" mass="42384">MIRTFLIVSQSGLVLYSKAVLRPVEQPRLVGSLLTAVMEFVTRQTRRNISQVQFDDMLLTLVTAKRARITAALFQDLSDSCQLGRLVATKLLDDFLTMFEDVLLSGLTTDGQGFSRSATYGRSYTSDDSLSAHAASPLTDGDAPGHPSQHMRNASEVSGGSPIPRSAPELVHHVIDSELRAAAPSLGFTASPRGAVTMPSLVPGISGRKPPFSSRSLVQNVTLLDRFRQFDGAFSDAIQKSALAVVAEFTRLRNVKRAILLRGNKVIASNATVDQVALLANVQFLIDDTEQILMVQGDEMRDLLFESESGLVLIRRLYVGESEDDETTDTSSIGGLYSVASMDSTTQNSALILLIFAQPEIEASEWEKVEELAKLIEDVASLHANLRIAS</sequence>
<dbReference type="EMBL" id="AP006502">
    <property type="protein sequence ID" value="BAM83514.1"/>
    <property type="molecule type" value="Genomic_DNA"/>
</dbReference>
<feature type="region of interest" description="Disordered" evidence="1">
    <location>
        <begin position="131"/>
        <end position="166"/>
    </location>
</feature>
<dbReference type="HOGENOM" id="CLU_708558_0_0_1"/>
<proteinExistence type="predicted"/>
<accession>M1VD26</accession>
<dbReference type="RefSeq" id="XP_005539550.1">
    <property type="nucleotide sequence ID" value="XM_005539493.1"/>
</dbReference>
<dbReference type="Gramene" id="CMT615CT">
    <property type="protein sequence ID" value="CMT615CT"/>
    <property type="gene ID" value="CMT615C"/>
</dbReference>
<dbReference type="AlphaFoldDB" id="M1VD26"/>
<dbReference type="Proteomes" id="UP000007014">
    <property type="component" value="Chromosome 20"/>
</dbReference>
<evidence type="ECO:0000313" key="2">
    <source>
        <dbReference type="EMBL" id="BAM83514.1"/>
    </source>
</evidence>
<evidence type="ECO:0000256" key="1">
    <source>
        <dbReference type="SAM" id="MobiDB-lite"/>
    </source>
</evidence>
<dbReference type="KEGG" id="cme:CYME_CMT615C"/>
<dbReference type="GeneID" id="16997901"/>
<name>M1VD26_CYAM1</name>
<reference evidence="2 3" key="2">
    <citation type="journal article" date="2007" name="BMC Biol.">
        <title>A 100%-complete sequence reveals unusually simple genomic features in the hot-spring red alga Cyanidioschyzon merolae.</title>
        <authorList>
            <person name="Nozaki H."/>
            <person name="Takano H."/>
            <person name="Misumi O."/>
            <person name="Terasawa K."/>
            <person name="Matsuzaki M."/>
            <person name="Maruyama S."/>
            <person name="Nishida K."/>
            <person name="Yagisawa F."/>
            <person name="Yoshida Y."/>
            <person name="Fujiwara T."/>
            <person name="Takio S."/>
            <person name="Tamura K."/>
            <person name="Chung S.J."/>
            <person name="Nakamura S."/>
            <person name="Kuroiwa H."/>
            <person name="Tanaka K."/>
            <person name="Sato N."/>
            <person name="Kuroiwa T."/>
        </authorList>
    </citation>
    <scope>NUCLEOTIDE SEQUENCE [LARGE SCALE GENOMIC DNA]</scope>
    <source>
        <strain evidence="2 3">10D</strain>
    </source>
</reference>
<evidence type="ECO:0000313" key="3">
    <source>
        <dbReference type="Proteomes" id="UP000007014"/>
    </source>
</evidence>
<reference evidence="2 3" key="1">
    <citation type="journal article" date="2004" name="Nature">
        <title>Genome sequence of the ultrasmall unicellular red alga Cyanidioschyzon merolae 10D.</title>
        <authorList>
            <person name="Matsuzaki M."/>
            <person name="Misumi O."/>
            <person name="Shin-i T."/>
            <person name="Maruyama S."/>
            <person name="Takahara M."/>
            <person name="Miyagishima S."/>
            <person name="Mori T."/>
            <person name="Nishida K."/>
            <person name="Yagisawa F."/>
            <person name="Nishida K."/>
            <person name="Yoshida Y."/>
            <person name="Nishimura Y."/>
            <person name="Nakao S."/>
            <person name="Kobayashi T."/>
            <person name="Momoyama Y."/>
            <person name="Higashiyama T."/>
            <person name="Minoda A."/>
            <person name="Sano M."/>
            <person name="Nomoto H."/>
            <person name="Oishi K."/>
            <person name="Hayashi H."/>
            <person name="Ohta F."/>
            <person name="Nishizaka S."/>
            <person name="Haga S."/>
            <person name="Miura S."/>
            <person name="Morishita T."/>
            <person name="Kabeya Y."/>
            <person name="Terasawa K."/>
            <person name="Suzuki Y."/>
            <person name="Ishii Y."/>
            <person name="Asakawa S."/>
            <person name="Takano H."/>
            <person name="Ohta N."/>
            <person name="Kuroiwa H."/>
            <person name="Tanaka K."/>
            <person name="Shimizu N."/>
            <person name="Sugano S."/>
            <person name="Sato N."/>
            <person name="Nozaki H."/>
            <person name="Ogasawara N."/>
            <person name="Kohara Y."/>
            <person name="Kuroiwa T."/>
        </authorList>
    </citation>
    <scope>NUCLEOTIDE SEQUENCE [LARGE SCALE GENOMIC DNA]</scope>
    <source>
        <strain evidence="2 3">10D</strain>
    </source>
</reference>
<protein>
    <submittedName>
        <fullName evidence="2">Uncharacterized protein</fullName>
    </submittedName>
</protein>
<dbReference type="OrthoDB" id="10261052at2759"/>